<dbReference type="GO" id="GO:0006355">
    <property type="term" value="P:regulation of DNA-templated transcription"/>
    <property type="evidence" value="ECO:0007669"/>
    <property type="project" value="InterPro"/>
</dbReference>
<comment type="caution">
    <text evidence="2">The sequence shown here is derived from an EMBL/GenBank/DDBJ whole genome shotgun (WGS) entry which is preliminary data.</text>
</comment>
<dbReference type="Proteomes" id="UP000782610">
    <property type="component" value="Unassembled WGS sequence"/>
</dbReference>
<evidence type="ECO:0000313" key="3">
    <source>
        <dbReference type="Proteomes" id="UP000782610"/>
    </source>
</evidence>
<dbReference type="EMBL" id="JACRAF010000022">
    <property type="protein sequence ID" value="MBI4921622.1"/>
    <property type="molecule type" value="Genomic_DNA"/>
</dbReference>
<dbReference type="SUPFAM" id="SSF46894">
    <property type="entry name" value="C-terminal effector domain of the bipartite response regulators"/>
    <property type="match status" value="1"/>
</dbReference>
<dbReference type="SMART" id="SM00421">
    <property type="entry name" value="HTH_LUXR"/>
    <property type="match status" value="1"/>
</dbReference>
<dbReference type="Pfam" id="PF00196">
    <property type="entry name" value="GerE"/>
    <property type="match status" value="1"/>
</dbReference>
<dbReference type="Gene3D" id="1.10.10.10">
    <property type="entry name" value="Winged helix-like DNA-binding domain superfamily/Winged helix DNA-binding domain"/>
    <property type="match status" value="1"/>
</dbReference>
<dbReference type="InterPro" id="IPR000792">
    <property type="entry name" value="Tscrpt_reg_LuxR_C"/>
</dbReference>
<dbReference type="InterPro" id="IPR016032">
    <property type="entry name" value="Sig_transdc_resp-reg_C-effctor"/>
</dbReference>
<evidence type="ECO:0000259" key="1">
    <source>
        <dbReference type="SMART" id="SM00421"/>
    </source>
</evidence>
<reference evidence="2" key="1">
    <citation type="submission" date="2020-07" db="EMBL/GenBank/DDBJ databases">
        <title>Huge and variable diversity of episymbiotic CPR bacteria and DPANN archaea in groundwater ecosystems.</title>
        <authorList>
            <person name="He C.Y."/>
            <person name="Keren R."/>
            <person name="Whittaker M."/>
            <person name="Farag I.F."/>
            <person name="Doudna J."/>
            <person name="Cate J.H.D."/>
            <person name="Banfield J.F."/>
        </authorList>
    </citation>
    <scope>NUCLEOTIDE SEQUENCE</scope>
    <source>
        <strain evidence="2">NC_groundwater_1586_Pr3_B-0.1um_66_15</strain>
    </source>
</reference>
<accession>A0A933NYM5</accession>
<dbReference type="InterPro" id="IPR036388">
    <property type="entry name" value="WH-like_DNA-bd_sf"/>
</dbReference>
<feature type="domain" description="HTH luxR-type" evidence="1">
    <location>
        <begin position="297"/>
        <end position="354"/>
    </location>
</feature>
<organism evidence="2 3">
    <name type="scientific">Devosia nanyangense</name>
    <dbReference type="NCBI Taxonomy" id="1228055"/>
    <lineage>
        <taxon>Bacteria</taxon>
        <taxon>Pseudomonadati</taxon>
        <taxon>Pseudomonadota</taxon>
        <taxon>Alphaproteobacteria</taxon>
        <taxon>Hyphomicrobiales</taxon>
        <taxon>Devosiaceae</taxon>
        <taxon>Devosia</taxon>
    </lineage>
</organism>
<dbReference type="GO" id="GO:0003677">
    <property type="term" value="F:DNA binding"/>
    <property type="evidence" value="ECO:0007669"/>
    <property type="project" value="InterPro"/>
</dbReference>
<name>A0A933NYM5_9HYPH</name>
<dbReference type="AlphaFoldDB" id="A0A933NYM5"/>
<protein>
    <submittedName>
        <fullName evidence="2">Helix-turn-helix transcriptional regulator</fullName>
    </submittedName>
</protein>
<proteinExistence type="predicted"/>
<evidence type="ECO:0000313" key="2">
    <source>
        <dbReference type="EMBL" id="MBI4921622.1"/>
    </source>
</evidence>
<sequence>MSDISAGPIEVGSIVDTIYDTLLGGGTLQRCVDAIRASIEAVAVVLTIDGRGPSGDRLTVCSSDHDEGGAAAPGHALVDVDALLSNRPSGAKPLADTLADYHQVTADAGASDDARYHLAMFRNRDGSPFDERDSMMCAMLLGHVRRAFELAGRIGTTDIECQVYSSALDKLSVGAIILDDKGAVLQTTALAAAILNARDGLTTHRGHLAATSSCDDKDLQLALKAALASPSAFGEIMTAPRAVSVARDSGARDLGLIVQPLGTPAKSDSKLRRSAAVVFIRDADRNAELESGMLRQLFDLTPAEAAVARSLTTGLSLDEAAGTLNISRNTARAHLRSIFSKSGISRQTELMRLMLNSAAVLGETPARTLA</sequence>
<gene>
    <name evidence="2" type="ORF">HY834_07715</name>
</gene>